<dbReference type="EMBL" id="CP036200">
    <property type="protein sequence ID" value="QBF84876.1"/>
    <property type="molecule type" value="Genomic_DNA"/>
</dbReference>
<sequence>MVWVGCLLLFGLSLFGCESVGYTNDSDKSDYPVLTAVGYAPISQQPALLEKEKVLQAMEASKILAYRELAEQVYGMQLSSSSAAKGYFLNSIDTKVKIQGVIKGAKVVKTYPVDGFYVTELELDFKLVRDLYMQSESPVQSNTLIVEPVKNF</sequence>
<dbReference type="PIRSF" id="PIRSF028687">
    <property type="entry name" value="UCP028687"/>
    <property type="match status" value="1"/>
</dbReference>
<keyword evidence="2" id="KW-1185">Reference proteome</keyword>
<dbReference type="AlphaFoldDB" id="A0A411PN00"/>
<dbReference type="InterPro" id="IPR007293">
    <property type="entry name" value="FlgP"/>
</dbReference>
<evidence type="ECO:0000313" key="1">
    <source>
        <dbReference type="EMBL" id="QBF84876.1"/>
    </source>
</evidence>
<keyword evidence="1" id="KW-0282">Flagellum</keyword>
<gene>
    <name evidence="1" type="ORF">EXU30_10685</name>
</gene>
<protein>
    <submittedName>
        <fullName evidence="1">Flagellar biosynthesis protein FlgP</fullName>
    </submittedName>
</protein>
<name>A0A411PN00_9GAMM</name>
<accession>A0A411PN00</accession>
<reference evidence="1 2" key="1">
    <citation type="submission" date="2019-02" db="EMBL/GenBank/DDBJ databases">
        <title>Shewanella sp. D4-2 isolated from Dokdo Island.</title>
        <authorList>
            <person name="Baek K."/>
        </authorList>
    </citation>
    <scope>NUCLEOTIDE SEQUENCE [LARGE SCALE GENOMIC DNA]</scope>
    <source>
        <strain evidence="1 2">D4-2</strain>
    </source>
</reference>
<proteinExistence type="predicted"/>
<dbReference type="KEGG" id="smai:EXU30_10685"/>
<organism evidence="1 2">
    <name type="scientific">Shewanella maritima</name>
    <dbReference type="NCBI Taxonomy" id="2520507"/>
    <lineage>
        <taxon>Bacteria</taxon>
        <taxon>Pseudomonadati</taxon>
        <taxon>Pseudomonadota</taxon>
        <taxon>Gammaproteobacteria</taxon>
        <taxon>Alteromonadales</taxon>
        <taxon>Shewanellaceae</taxon>
        <taxon>Shewanella</taxon>
    </lineage>
</organism>
<keyword evidence="1" id="KW-0966">Cell projection</keyword>
<dbReference type="Proteomes" id="UP000291106">
    <property type="component" value="Chromosome"/>
</dbReference>
<evidence type="ECO:0000313" key="2">
    <source>
        <dbReference type="Proteomes" id="UP000291106"/>
    </source>
</evidence>
<keyword evidence="1" id="KW-0969">Cilium</keyword>
<dbReference type="OrthoDB" id="7348506at2"/>